<reference evidence="1 2" key="1">
    <citation type="journal article" date="2023" name="Hortic Res">
        <title>Pangenome of water caltrop reveals structural variations and asymmetric subgenome divergence after allopolyploidization.</title>
        <authorList>
            <person name="Zhang X."/>
            <person name="Chen Y."/>
            <person name="Wang L."/>
            <person name="Yuan Y."/>
            <person name="Fang M."/>
            <person name="Shi L."/>
            <person name="Lu R."/>
            <person name="Comes H.P."/>
            <person name="Ma Y."/>
            <person name="Chen Y."/>
            <person name="Huang G."/>
            <person name="Zhou Y."/>
            <person name="Zheng Z."/>
            <person name="Qiu Y."/>
        </authorList>
    </citation>
    <scope>NUCLEOTIDE SEQUENCE [LARGE SCALE GENOMIC DNA]</scope>
    <source>
        <strain evidence="1">F231</strain>
    </source>
</reference>
<protein>
    <submittedName>
        <fullName evidence="1">Uncharacterized protein</fullName>
    </submittedName>
</protein>
<gene>
    <name evidence="1" type="ORF">SAY86_029604</name>
</gene>
<organism evidence="1 2">
    <name type="scientific">Trapa natans</name>
    <name type="common">Water chestnut</name>
    <dbReference type="NCBI Taxonomy" id="22666"/>
    <lineage>
        <taxon>Eukaryota</taxon>
        <taxon>Viridiplantae</taxon>
        <taxon>Streptophyta</taxon>
        <taxon>Embryophyta</taxon>
        <taxon>Tracheophyta</taxon>
        <taxon>Spermatophyta</taxon>
        <taxon>Magnoliopsida</taxon>
        <taxon>eudicotyledons</taxon>
        <taxon>Gunneridae</taxon>
        <taxon>Pentapetalae</taxon>
        <taxon>rosids</taxon>
        <taxon>malvids</taxon>
        <taxon>Myrtales</taxon>
        <taxon>Lythraceae</taxon>
        <taxon>Trapa</taxon>
    </lineage>
</organism>
<keyword evidence="2" id="KW-1185">Reference proteome</keyword>
<accession>A0AAN7LWN7</accession>
<comment type="caution">
    <text evidence="1">The sequence shown here is derived from an EMBL/GenBank/DDBJ whole genome shotgun (WGS) entry which is preliminary data.</text>
</comment>
<name>A0AAN7LWN7_TRANT</name>
<sequence length="58" mass="6504">MKYDAFDGHDVVNKDLRKLMETEGLDVQLSYNGLCVPNALGEADIFTSLRSLQCPKDE</sequence>
<proteinExistence type="predicted"/>
<dbReference type="EMBL" id="JAXQNO010000006">
    <property type="protein sequence ID" value="KAK4797278.1"/>
    <property type="molecule type" value="Genomic_DNA"/>
</dbReference>
<dbReference type="AlphaFoldDB" id="A0AAN7LWN7"/>
<dbReference type="Proteomes" id="UP001346149">
    <property type="component" value="Unassembled WGS sequence"/>
</dbReference>
<evidence type="ECO:0000313" key="2">
    <source>
        <dbReference type="Proteomes" id="UP001346149"/>
    </source>
</evidence>
<evidence type="ECO:0000313" key="1">
    <source>
        <dbReference type="EMBL" id="KAK4797278.1"/>
    </source>
</evidence>